<reference evidence="5 6" key="1">
    <citation type="submission" date="2020-04" db="EMBL/GenBank/DDBJ databases">
        <authorList>
            <person name="Hitch T.C.A."/>
            <person name="Wylensek D."/>
            <person name="Clavel T."/>
        </authorList>
    </citation>
    <scope>NUCLEOTIDE SEQUENCE [LARGE SCALE GENOMIC DNA]</scope>
    <source>
        <strain evidence="5 6">WB01_NA02</strain>
    </source>
</reference>
<proteinExistence type="predicted"/>
<dbReference type="InterPro" id="IPR011856">
    <property type="entry name" value="tRNA_endonuc-like_dom_sf"/>
</dbReference>
<evidence type="ECO:0000313" key="6">
    <source>
        <dbReference type="Proteomes" id="UP000587880"/>
    </source>
</evidence>
<dbReference type="AlphaFoldDB" id="A0A7X9SRR6"/>
<evidence type="ECO:0000313" key="5">
    <source>
        <dbReference type="EMBL" id="NMF06553.1"/>
    </source>
</evidence>
<evidence type="ECO:0000256" key="2">
    <source>
        <dbReference type="ARBA" id="ARBA00022722"/>
    </source>
</evidence>
<comment type="caution">
    <text evidence="5">The sequence shown here is derived from an EMBL/GenBank/DDBJ whole genome shotgun (WGS) entry which is preliminary data.</text>
</comment>
<keyword evidence="2" id="KW-0540">Nuclease</keyword>
<dbReference type="RefSeq" id="WP_168982653.1">
    <property type="nucleotide sequence ID" value="NZ_JABAGD010000036.1"/>
</dbReference>
<evidence type="ECO:0000259" key="4">
    <source>
        <dbReference type="SMART" id="SM00990"/>
    </source>
</evidence>
<evidence type="ECO:0000256" key="3">
    <source>
        <dbReference type="ARBA" id="ARBA00022801"/>
    </source>
</evidence>
<dbReference type="Proteomes" id="UP000587880">
    <property type="component" value="Unassembled WGS sequence"/>
</dbReference>
<protein>
    <submittedName>
        <fullName evidence="5">VRR-NUC domain-containing protein</fullName>
    </submittedName>
</protein>
<organism evidence="5 6">
    <name type="scientific">Clostridium beijerinckii</name>
    <name type="common">Clostridium MP</name>
    <dbReference type="NCBI Taxonomy" id="1520"/>
    <lineage>
        <taxon>Bacteria</taxon>
        <taxon>Bacillati</taxon>
        <taxon>Bacillota</taxon>
        <taxon>Clostridia</taxon>
        <taxon>Eubacteriales</taxon>
        <taxon>Clostridiaceae</taxon>
        <taxon>Clostridium</taxon>
    </lineage>
</organism>
<comment type="cofactor">
    <cofactor evidence="1">
        <name>Mg(2+)</name>
        <dbReference type="ChEBI" id="CHEBI:18420"/>
    </cofactor>
</comment>
<accession>A0A7X9SRR6</accession>
<feature type="domain" description="VRR-NUC" evidence="4">
    <location>
        <begin position="2"/>
        <end position="85"/>
    </location>
</feature>
<dbReference type="SUPFAM" id="SSF52980">
    <property type="entry name" value="Restriction endonuclease-like"/>
    <property type="match status" value="1"/>
</dbReference>
<dbReference type="SMART" id="SM00990">
    <property type="entry name" value="VRR_NUC"/>
    <property type="match status" value="1"/>
</dbReference>
<dbReference type="GO" id="GO:0003676">
    <property type="term" value="F:nucleic acid binding"/>
    <property type="evidence" value="ECO:0007669"/>
    <property type="project" value="InterPro"/>
</dbReference>
<dbReference type="InterPro" id="IPR011335">
    <property type="entry name" value="Restrct_endonuc-II-like"/>
</dbReference>
<sequence length="105" mass="11940">MPSEKEFEKKVKKFLDSLGHEVWYFKHWAGAYSKSGIPDIIGCISGHFMGIELKKEGGTPSPLQIRNVELIKAAKGYGYILYPKDFEAFKEDVKAIVKESKENDK</sequence>
<name>A0A7X9SRR6_CLOBE</name>
<dbReference type="GO" id="GO:0004518">
    <property type="term" value="F:nuclease activity"/>
    <property type="evidence" value="ECO:0007669"/>
    <property type="project" value="UniProtKB-KW"/>
</dbReference>
<dbReference type="GO" id="GO:0016788">
    <property type="term" value="F:hydrolase activity, acting on ester bonds"/>
    <property type="evidence" value="ECO:0007669"/>
    <property type="project" value="InterPro"/>
</dbReference>
<evidence type="ECO:0000256" key="1">
    <source>
        <dbReference type="ARBA" id="ARBA00001946"/>
    </source>
</evidence>
<gene>
    <name evidence="5" type="ORF">HF849_17700</name>
</gene>
<dbReference type="EMBL" id="JABAGD010000036">
    <property type="protein sequence ID" value="NMF06553.1"/>
    <property type="molecule type" value="Genomic_DNA"/>
</dbReference>
<keyword evidence="3" id="KW-0378">Hydrolase</keyword>
<dbReference type="Gene3D" id="3.40.1350.10">
    <property type="match status" value="1"/>
</dbReference>
<dbReference type="InterPro" id="IPR014883">
    <property type="entry name" value="VRR_NUC"/>
</dbReference>